<evidence type="ECO:0000256" key="16">
    <source>
        <dbReference type="ARBA" id="ARBA00022989"/>
    </source>
</evidence>
<keyword evidence="8" id="KW-0808">Transferase</keyword>
<dbReference type="PANTHER" id="PTHR44936">
    <property type="entry name" value="SENSOR PROTEIN CREC"/>
    <property type="match status" value="1"/>
</dbReference>
<dbReference type="SUPFAM" id="SSF55874">
    <property type="entry name" value="ATPase domain of HSP90 chaperone/DNA topoisomerase II/histidine kinase"/>
    <property type="match status" value="1"/>
</dbReference>
<evidence type="ECO:0000256" key="20">
    <source>
        <dbReference type="ARBA" id="ARBA00023211"/>
    </source>
</evidence>
<evidence type="ECO:0000313" key="28">
    <source>
        <dbReference type="Proteomes" id="UP000006001"/>
    </source>
</evidence>
<evidence type="ECO:0000256" key="24">
    <source>
        <dbReference type="SAM" id="Phobius"/>
    </source>
</evidence>
<dbReference type="CDD" id="cd00075">
    <property type="entry name" value="HATPase"/>
    <property type="match status" value="1"/>
</dbReference>
<keyword evidence="17" id="KW-0902">Two-component regulatory system</keyword>
<dbReference type="PRINTS" id="PR00344">
    <property type="entry name" value="BCTRLSENSOR"/>
</dbReference>
<evidence type="ECO:0000313" key="27">
    <source>
        <dbReference type="EMBL" id="EEZ60702.1"/>
    </source>
</evidence>
<keyword evidence="10" id="KW-0547">Nucleotide-binding</keyword>
<keyword evidence="19" id="KW-0843">Virulence</keyword>
<keyword evidence="15" id="KW-0904">Protein phosphatase</keyword>
<sequence length="483" mass="50716">MRIPLFLVVSRYFLYVLVGALLAVGIPTGAFAWQMASDAVSVANYGDTHLGEVEDMLAGQASFDADAIPSAYRYARFGADGSLLATDMPVGQLDTAHAVAVSREAFDDSYPSYDAVGLADGGCCVLSYDIVPQWVYKGMRDALPNPQDLFLWTVLAALVLAIMLIALRAGRVLTRKMDPLTRSAQAVGRQDLDTPAGSSDVAEIDDVLRAMEAMRISLKDAREAQQATERQAREQVAALAHDLKTPLTVAIGNAELLAEDAASGMLGADQAACAQAIREAAHSMDGFVTRIVEASRGRADESHLESVNPWVLADSVERAAKRVVAARGFAFETARTRAFHDACIAMREGEGALPLWDADALERAALNLVGNACDHACGGRVVLAFSYDVASQTVYIAIEDDGAGLSSEALAHGTERFFRGDASRANVGGAGGGGTHFGLGLSIAADIASAHGGRLELANRTDDAGDILGARATIALPLAAPPA</sequence>
<keyword evidence="24" id="KW-0472">Membrane</keyword>
<feature type="transmembrane region" description="Helical" evidence="24">
    <location>
        <begin position="149"/>
        <end position="167"/>
    </location>
</feature>
<evidence type="ECO:0000256" key="22">
    <source>
        <dbReference type="ARBA" id="ARBA00041776"/>
    </source>
</evidence>
<feature type="transmembrane region" description="Helical" evidence="24">
    <location>
        <begin position="12"/>
        <end position="33"/>
    </location>
</feature>
<keyword evidence="12" id="KW-0378">Hydrolase</keyword>
<keyword evidence="18" id="KW-0346">Stress response</keyword>
<evidence type="ECO:0000256" key="21">
    <source>
        <dbReference type="ARBA" id="ARBA00040454"/>
    </source>
</evidence>
<keyword evidence="11 27" id="KW-0418">Kinase</keyword>
<dbReference type="GO" id="GO:0000155">
    <property type="term" value="F:phosphorelay sensor kinase activity"/>
    <property type="evidence" value="ECO:0007669"/>
    <property type="project" value="InterPro"/>
</dbReference>
<dbReference type="Pfam" id="PF00512">
    <property type="entry name" value="HisKA"/>
    <property type="match status" value="1"/>
</dbReference>
<comment type="subcellular location">
    <subcellularLocation>
        <location evidence="4">Cell membrane</location>
        <topology evidence="4">Multi-pass membrane protein</topology>
    </subcellularLocation>
</comment>
<dbReference type="InterPro" id="IPR003661">
    <property type="entry name" value="HisK_dim/P_dom"/>
</dbReference>
<dbReference type="Gene3D" id="1.10.287.130">
    <property type="match status" value="1"/>
</dbReference>
<dbReference type="InterPro" id="IPR003594">
    <property type="entry name" value="HATPase_dom"/>
</dbReference>
<dbReference type="PANTHER" id="PTHR44936:SF9">
    <property type="entry name" value="SENSOR PROTEIN CREC"/>
    <property type="match status" value="1"/>
</dbReference>
<dbReference type="InterPro" id="IPR005467">
    <property type="entry name" value="His_kinase_dom"/>
</dbReference>
<protein>
    <recommendedName>
        <fullName evidence="21">Signal transduction histidine-protein kinase/phosphatase MprB</fullName>
        <ecNumber evidence="5">2.7.13.3</ecNumber>
    </recommendedName>
    <alternativeName>
        <fullName evidence="22">Mycobacterial persistence regulator B</fullName>
    </alternativeName>
</protein>
<evidence type="ECO:0000256" key="13">
    <source>
        <dbReference type="ARBA" id="ARBA00022840"/>
    </source>
</evidence>
<feature type="domain" description="HAMP" evidence="26">
    <location>
        <begin position="171"/>
        <end position="223"/>
    </location>
</feature>
<dbReference type="Pfam" id="PF02518">
    <property type="entry name" value="HATPase_c"/>
    <property type="match status" value="1"/>
</dbReference>
<dbReference type="EC" id="2.7.13.3" evidence="5"/>
<dbReference type="GO" id="GO:0004721">
    <property type="term" value="F:phosphoprotein phosphatase activity"/>
    <property type="evidence" value="ECO:0007669"/>
    <property type="project" value="UniProtKB-KW"/>
</dbReference>
<proteinExistence type="predicted"/>
<feature type="domain" description="Histidine kinase" evidence="25">
    <location>
        <begin position="238"/>
        <end position="480"/>
    </location>
</feature>
<dbReference type="Gene3D" id="3.30.565.10">
    <property type="entry name" value="Histidine kinase-like ATPase, C-terminal domain"/>
    <property type="match status" value="1"/>
</dbReference>
<evidence type="ECO:0000256" key="19">
    <source>
        <dbReference type="ARBA" id="ARBA00023026"/>
    </source>
</evidence>
<gene>
    <name evidence="27" type="ORF">HMPREF0762_01507</name>
</gene>
<evidence type="ECO:0000256" key="14">
    <source>
        <dbReference type="ARBA" id="ARBA00022842"/>
    </source>
</evidence>
<keyword evidence="16 24" id="KW-1133">Transmembrane helix</keyword>
<keyword evidence="9 24" id="KW-0812">Transmembrane</keyword>
<accession>D0WI35</accession>
<dbReference type="PROSITE" id="PS50885">
    <property type="entry name" value="HAMP"/>
    <property type="match status" value="1"/>
</dbReference>
<dbReference type="SMART" id="SM00387">
    <property type="entry name" value="HATPase_c"/>
    <property type="match status" value="1"/>
</dbReference>
<dbReference type="Proteomes" id="UP000006001">
    <property type="component" value="Unassembled WGS sequence"/>
</dbReference>
<dbReference type="InterPro" id="IPR036097">
    <property type="entry name" value="HisK_dim/P_sf"/>
</dbReference>
<comment type="catalytic activity">
    <reaction evidence="1">
        <text>ATP + protein L-histidine = ADP + protein N-phospho-L-histidine.</text>
        <dbReference type="EC" id="2.7.13.3"/>
    </reaction>
</comment>
<keyword evidence="13" id="KW-0067">ATP-binding</keyword>
<feature type="coiled-coil region" evidence="23">
    <location>
        <begin position="204"/>
        <end position="231"/>
    </location>
</feature>
<dbReference type="InterPro" id="IPR003660">
    <property type="entry name" value="HAMP_dom"/>
</dbReference>
<evidence type="ECO:0000256" key="1">
    <source>
        <dbReference type="ARBA" id="ARBA00000085"/>
    </source>
</evidence>
<dbReference type="InterPro" id="IPR004358">
    <property type="entry name" value="Sig_transdc_His_kin-like_C"/>
</dbReference>
<dbReference type="GO" id="GO:0005886">
    <property type="term" value="C:plasma membrane"/>
    <property type="evidence" value="ECO:0007669"/>
    <property type="project" value="UniProtKB-SubCell"/>
</dbReference>
<evidence type="ECO:0000256" key="4">
    <source>
        <dbReference type="ARBA" id="ARBA00004651"/>
    </source>
</evidence>
<dbReference type="EMBL" id="ACUX02000016">
    <property type="protein sequence ID" value="EEZ60702.1"/>
    <property type="molecule type" value="Genomic_DNA"/>
</dbReference>
<dbReference type="Pfam" id="PF00672">
    <property type="entry name" value="HAMP"/>
    <property type="match status" value="1"/>
</dbReference>
<keyword evidence="14" id="KW-0460">Magnesium</keyword>
<evidence type="ECO:0000256" key="15">
    <source>
        <dbReference type="ARBA" id="ARBA00022912"/>
    </source>
</evidence>
<evidence type="ECO:0000259" key="26">
    <source>
        <dbReference type="PROSITE" id="PS50885"/>
    </source>
</evidence>
<keyword evidence="7" id="KW-0597">Phosphoprotein</keyword>
<evidence type="ECO:0000256" key="6">
    <source>
        <dbReference type="ARBA" id="ARBA00022475"/>
    </source>
</evidence>
<evidence type="ECO:0000259" key="25">
    <source>
        <dbReference type="PROSITE" id="PS50109"/>
    </source>
</evidence>
<dbReference type="InterPro" id="IPR050980">
    <property type="entry name" value="2C_sensor_his_kinase"/>
</dbReference>
<dbReference type="CDD" id="cd00082">
    <property type="entry name" value="HisKA"/>
    <property type="match status" value="1"/>
</dbReference>
<dbReference type="InterPro" id="IPR036890">
    <property type="entry name" value="HATPase_C_sf"/>
</dbReference>
<keyword evidence="6" id="KW-1003">Cell membrane</keyword>
<dbReference type="GO" id="GO:0005524">
    <property type="term" value="F:ATP binding"/>
    <property type="evidence" value="ECO:0007669"/>
    <property type="project" value="UniProtKB-KW"/>
</dbReference>
<evidence type="ECO:0000256" key="12">
    <source>
        <dbReference type="ARBA" id="ARBA00022801"/>
    </source>
</evidence>
<keyword evidence="23" id="KW-0175">Coiled coil</keyword>
<organism evidence="27 28">
    <name type="scientific">Slackia exigua (strain ATCC 700122 / DSM 15923 / CIP 105133 / JCM 11022 / KCTC 5966 / S-7)</name>
    <dbReference type="NCBI Taxonomy" id="649764"/>
    <lineage>
        <taxon>Bacteria</taxon>
        <taxon>Bacillati</taxon>
        <taxon>Actinomycetota</taxon>
        <taxon>Coriobacteriia</taxon>
        <taxon>Eggerthellales</taxon>
        <taxon>Eggerthellaceae</taxon>
        <taxon>Slackia</taxon>
    </lineage>
</organism>
<evidence type="ECO:0000256" key="10">
    <source>
        <dbReference type="ARBA" id="ARBA00022741"/>
    </source>
</evidence>
<evidence type="ECO:0000256" key="7">
    <source>
        <dbReference type="ARBA" id="ARBA00022553"/>
    </source>
</evidence>
<evidence type="ECO:0000256" key="5">
    <source>
        <dbReference type="ARBA" id="ARBA00012438"/>
    </source>
</evidence>
<dbReference type="SMART" id="SM00388">
    <property type="entry name" value="HisKA"/>
    <property type="match status" value="1"/>
</dbReference>
<evidence type="ECO:0000256" key="11">
    <source>
        <dbReference type="ARBA" id="ARBA00022777"/>
    </source>
</evidence>
<evidence type="ECO:0000256" key="9">
    <source>
        <dbReference type="ARBA" id="ARBA00022692"/>
    </source>
</evidence>
<evidence type="ECO:0000256" key="17">
    <source>
        <dbReference type="ARBA" id="ARBA00023012"/>
    </source>
</evidence>
<name>D0WI35_SLAES</name>
<evidence type="ECO:0000256" key="23">
    <source>
        <dbReference type="SAM" id="Coils"/>
    </source>
</evidence>
<dbReference type="AlphaFoldDB" id="D0WI35"/>
<comment type="cofactor">
    <cofactor evidence="2">
        <name>Mn(2+)</name>
        <dbReference type="ChEBI" id="CHEBI:29035"/>
    </cofactor>
</comment>
<evidence type="ECO:0000256" key="8">
    <source>
        <dbReference type="ARBA" id="ARBA00022679"/>
    </source>
</evidence>
<evidence type="ECO:0000256" key="18">
    <source>
        <dbReference type="ARBA" id="ARBA00023016"/>
    </source>
</evidence>
<dbReference type="eggNOG" id="COG2205">
    <property type="taxonomic scope" value="Bacteria"/>
</dbReference>
<comment type="caution">
    <text evidence="27">The sequence shown here is derived from an EMBL/GenBank/DDBJ whole genome shotgun (WGS) entry which is preliminary data.</text>
</comment>
<dbReference type="SMART" id="SM00304">
    <property type="entry name" value="HAMP"/>
    <property type="match status" value="1"/>
</dbReference>
<dbReference type="STRING" id="649764.HMPREF0762_01507"/>
<evidence type="ECO:0000256" key="2">
    <source>
        <dbReference type="ARBA" id="ARBA00001936"/>
    </source>
</evidence>
<keyword evidence="20" id="KW-0464">Manganese</keyword>
<comment type="cofactor">
    <cofactor evidence="3">
        <name>Mg(2+)</name>
        <dbReference type="ChEBI" id="CHEBI:18420"/>
    </cofactor>
</comment>
<evidence type="ECO:0000256" key="3">
    <source>
        <dbReference type="ARBA" id="ARBA00001946"/>
    </source>
</evidence>
<dbReference type="HOGENOM" id="CLU_000445_89_34_11"/>
<keyword evidence="28" id="KW-1185">Reference proteome</keyword>
<reference evidence="27" key="1">
    <citation type="submission" date="2009-10" db="EMBL/GenBank/DDBJ databases">
        <authorList>
            <person name="Weinstock G."/>
            <person name="Sodergren E."/>
            <person name="Clifton S."/>
            <person name="Fulton L."/>
            <person name="Fulton B."/>
            <person name="Courtney L."/>
            <person name="Fronick C."/>
            <person name="Harrison M."/>
            <person name="Strong C."/>
            <person name="Farmer C."/>
            <person name="Delahaunty K."/>
            <person name="Markovic C."/>
            <person name="Hall O."/>
            <person name="Minx P."/>
            <person name="Tomlinson C."/>
            <person name="Mitreva M."/>
            <person name="Nelson J."/>
            <person name="Hou S."/>
            <person name="Wollam A."/>
            <person name="Pepin K.H."/>
            <person name="Johnson M."/>
            <person name="Bhonagiri V."/>
            <person name="Nash W.E."/>
            <person name="Warren W."/>
            <person name="Chinwalla A."/>
            <person name="Mardis E.R."/>
            <person name="Wilson R.K."/>
        </authorList>
    </citation>
    <scope>NUCLEOTIDE SEQUENCE [LARGE SCALE GENOMIC DNA]</scope>
    <source>
        <strain evidence="27">ATCC 700122</strain>
    </source>
</reference>
<dbReference type="Gene3D" id="6.10.340.10">
    <property type="match status" value="1"/>
</dbReference>
<dbReference type="SUPFAM" id="SSF47384">
    <property type="entry name" value="Homodimeric domain of signal transducing histidine kinase"/>
    <property type="match status" value="1"/>
</dbReference>
<dbReference type="PROSITE" id="PS50109">
    <property type="entry name" value="HIS_KIN"/>
    <property type="match status" value="1"/>
</dbReference>